<dbReference type="EMBL" id="JAVDWN010000010">
    <property type="protein sequence ID" value="MDR7164823.1"/>
    <property type="molecule type" value="Genomic_DNA"/>
</dbReference>
<reference evidence="1" key="1">
    <citation type="submission" date="2023-07" db="EMBL/GenBank/DDBJ databases">
        <title>Sorghum-associated microbial communities from plants grown in Nebraska, USA.</title>
        <authorList>
            <person name="Schachtman D."/>
        </authorList>
    </citation>
    <scope>NUCLEOTIDE SEQUENCE</scope>
    <source>
        <strain evidence="1">BE261</strain>
    </source>
</reference>
<proteinExistence type="predicted"/>
<dbReference type="Proteomes" id="UP001262032">
    <property type="component" value="Unassembled WGS sequence"/>
</dbReference>
<sequence length="63" mass="7015">MLQRAAPAHFVADIRRYNELFAVCGAIYRDGDGWQGVDTSKAPADAVEAYGRLLRQGYLNGWL</sequence>
<comment type="caution">
    <text evidence="1">The sequence shown here is derived from an EMBL/GenBank/DDBJ whole genome shotgun (WGS) entry which is preliminary data.</text>
</comment>
<evidence type="ECO:0000313" key="1">
    <source>
        <dbReference type="EMBL" id="MDR7164823.1"/>
    </source>
</evidence>
<organism evidence="1 2">
    <name type="scientific">Pseudarthrobacter oxydans</name>
    <name type="common">Arthrobacter oxydans</name>
    <dbReference type="NCBI Taxonomy" id="1671"/>
    <lineage>
        <taxon>Bacteria</taxon>
        <taxon>Bacillati</taxon>
        <taxon>Actinomycetota</taxon>
        <taxon>Actinomycetes</taxon>
        <taxon>Micrococcales</taxon>
        <taxon>Micrococcaceae</taxon>
        <taxon>Pseudarthrobacter</taxon>
    </lineage>
</organism>
<protein>
    <submittedName>
        <fullName evidence="1">Uncharacterized protein</fullName>
    </submittedName>
</protein>
<dbReference type="AlphaFoldDB" id="A0AAW8NFW8"/>
<gene>
    <name evidence="1" type="ORF">J2X12_002861</name>
</gene>
<accession>A0AAW8NFW8</accession>
<name>A0AAW8NFW8_PSEOX</name>
<evidence type="ECO:0000313" key="2">
    <source>
        <dbReference type="Proteomes" id="UP001262032"/>
    </source>
</evidence>